<keyword evidence="2" id="KW-1185">Reference proteome</keyword>
<dbReference type="AlphaFoldDB" id="M5EV04"/>
<sequence length="60" mass="6877">MKRKEQALCLRNDYRAKPIRSVFRGMRFSRAFNCADVFAPGGNLKRAPVVSHRAVLEGFH</sequence>
<dbReference type="STRING" id="1297569.MESS2_640014"/>
<dbReference type="EMBL" id="CAUM01000133">
    <property type="protein sequence ID" value="CCV07758.1"/>
    <property type="molecule type" value="Genomic_DNA"/>
</dbReference>
<comment type="caution">
    <text evidence="1">The sequence shown here is derived from an EMBL/GenBank/DDBJ whole genome shotgun (WGS) entry which is preliminary data.</text>
</comment>
<gene>
    <name evidence="1" type="ORF">MESS2_640014</name>
</gene>
<protein>
    <submittedName>
        <fullName evidence="1">Uncharacterized protein</fullName>
    </submittedName>
</protein>
<accession>M5EV04</accession>
<evidence type="ECO:0000313" key="1">
    <source>
        <dbReference type="EMBL" id="CCV07758.1"/>
    </source>
</evidence>
<proteinExistence type="predicted"/>
<dbReference type="Proteomes" id="UP000012062">
    <property type="component" value="Unassembled WGS sequence"/>
</dbReference>
<reference evidence="1 2" key="1">
    <citation type="submission" date="2013-02" db="EMBL/GenBank/DDBJ databases">
        <authorList>
            <person name="Genoscope - CEA"/>
        </authorList>
    </citation>
    <scope>NUCLEOTIDE SEQUENCE [LARGE SCALE GENOMIC DNA]</scope>
    <source>
        <strain evidence="1 2">STM 2683</strain>
    </source>
</reference>
<name>M5EV04_9HYPH</name>
<organism evidence="1 2">
    <name type="scientific">Mesorhizobium metallidurans STM 2683</name>
    <dbReference type="NCBI Taxonomy" id="1297569"/>
    <lineage>
        <taxon>Bacteria</taxon>
        <taxon>Pseudomonadati</taxon>
        <taxon>Pseudomonadota</taxon>
        <taxon>Alphaproteobacteria</taxon>
        <taxon>Hyphomicrobiales</taxon>
        <taxon>Phyllobacteriaceae</taxon>
        <taxon>Mesorhizobium</taxon>
    </lineage>
</organism>
<evidence type="ECO:0000313" key="2">
    <source>
        <dbReference type="Proteomes" id="UP000012062"/>
    </source>
</evidence>